<dbReference type="Proteomes" id="UP001549019">
    <property type="component" value="Unassembled WGS sequence"/>
</dbReference>
<name>A0ABV2E9Z6_9STAP</name>
<dbReference type="Gene3D" id="1.20.144.10">
    <property type="entry name" value="Phosphatidic acid phosphatase type 2/haloperoxidase"/>
    <property type="match status" value="2"/>
</dbReference>
<reference evidence="3 4" key="1">
    <citation type="submission" date="2024-05" db="EMBL/GenBank/DDBJ databases">
        <title>Genomic Encyclopedia of Type Strains, Phase IV (KMG-IV): sequencing the most valuable type-strain genomes for metagenomic binning, comparative biology and taxonomic classification.</title>
        <authorList>
            <person name="Goeker M."/>
        </authorList>
    </citation>
    <scope>NUCLEOTIDE SEQUENCE [LARGE SCALE GENOMIC DNA]</scope>
    <source>
        <strain evidence="3 4">DSM 25286</strain>
    </source>
</reference>
<protein>
    <submittedName>
        <fullName evidence="3">Undecaprenyl-diphosphatase</fullName>
        <ecNumber evidence="3">3.6.1.27</ecNumber>
    </submittedName>
</protein>
<dbReference type="SUPFAM" id="SSF48317">
    <property type="entry name" value="Acid phosphatase/Vanadium-dependent haloperoxidase"/>
    <property type="match status" value="1"/>
</dbReference>
<gene>
    <name evidence="3" type="ORF">ABHD89_001012</name>
</gene>
<dbReference type="EMBL" id="JBDZDV010000002">
    <property type="protein sequence ID" value="MET3110610.1"/>
    <property type="molecule type" value="Genomic_DNA"/>
</dbReference>
<dbReference type="PANTHER" id="PTHR14969:SF13">
    <property type="entry name" value="AT30094P"/>
    <property type="match status" value="1"/>
</dbReference>
<keyword evidence="4" id="KW-1185">Reference proteome</keyword>
<keyword evidence="3" id="KW-0378">Hydrolase</keyword>
<keyword evidence="1" id="KW-0812">Transmembrane</keyword>
<dbReference type="PANTHER" id="PTHR14969">
    <property type="entry name" value="SPHINGOSINE-1-PHOSPHATE PHOSPHOHYDROLASE"/>
    <property type="match status" value="1"/>
</dbReference>
<dbReference type="EC" id="3.6.1.27" evidence="3"/>
<comment type="caution">
    <text evidence="3">The sequence shown here is derived from an EMBL/GenBank/DDBJ whole genome shotgun (WGS) entry which is preliminary data.</text>
</comment>
<feature type="transmembrane region" description="Helical" evidence="1">
    <location>
        <begin position="126"/>
        <end position="149"/>
    </location>
</feature>
<dbReference type="InterPro" id="IPR000326">
    <property type="entry name" value="PAP2/HPO"/>
</dbReference>
<dbReference type="SMART" id="SM00014">
    <property type="entry name" value="acidPPc"/>
    <property type="match status" value="1"/>
</dbReference>
<organism evidence="3 4">
    <name type="scientific">Salinicoccus halitifaciens</name>
    <dbReference type="NCBI Taxonomy" id="1073415"/>
    <lineage>
        <taxon>Bacteria</taxon>
        <taxon>Bacillati</taxon>
        <taxon>Bacillota</taxon>
        <taxon>Bacilli</taxon>
        <taxon>Bacillales</taxon>
        <taxon>Staphylococcaceae</taxon>
        <taxon>Salinicoccus</taxon>
    </lineage>
</organism>
<feature type="transmembrane region" description="Helical" evidence="1">
    <location>
        <begin position="12"/>
        <end position="31"/>
    </location>
</feature>
<keyword evidence="1" id="KW-0472">Membrane</keyword>
<evidence type="ECO:0000259" key="2">
    <source>
        <dbReference type="SMART" id="SM00014"/>
    </source>
</evidence>
<dbReference type="Pfam" id="PF01569">
    <property type="entry name" value="PAP2"/>
    <property type="match status" value="1"/>
</dbReference>
<proteinExistence type="predicted"/>
<keyword evidence="1" id="KW-1133">Transmembrane helix</keyword>
<feature type="domain" description="Phosphatidic acid phosphatase type 2/haloperoxidase" evidence="2">
    <location>
        <begin position="85"/>
        <end position="204"/>
    </location>
</feature>
<evidence type="ECO:0000256" key="1">
    <source>
        <dbReference type="SAM" id="Phobius"/>
    </source>
</evidence>
<dbReference type="GO" id="GO:0050380">
    <property type="term" value="F:undecaprenyl-diphosphatase activity"/>
    <property type="evidence" value="ECO:0007669"/>
    <property type="project" value="UniProtKB-EC"/>
</dbReference>
<feature type="transmembrane region" description="Helical" evidence="1">
    <location>
        <begin position="86"/>
        <end position="106"/>
    </location>
</feature>
<dbReference type="CDD" id="cd03392">
    <property type="entry name" value="PAP2_like_2"/>
    <property type="match status" value="1"/>
</dbReference>
<evidence type="ECO:0000313" key="3">
    <source>
        <dbReference type="EMBL" id="MET3110610.1"/>
    </source>
</evidence>
<feature type="transmembrane region" description="Helical" evidence="1">
    <location>
        <begin position="161"/>
        <end position="181"/>
    </location>
</feature>
<accession>A0ABV2E9Z6</accession>
<sequence length="215" mass="24443">MISNRYRNGIMMISLGIFIVITFLSLQHHMVTFDRRLMHWLTEVTPGYVSQLVSALTILGSGEVIVILTFIIFLALMLYKRFEYALMLLMVSIGGIVLNFLLKILFQRERPGDMTVIEMFGFSLEVASYSFPSGHTMRSVLLISFLILLSLRHAGGKVMKVVLTLMLLCLMLLIAISRILVDMHFPTDILAAVSISVFWFFACLGVTERLMPQKR</sequence>
<feature type="transmembrane region" description="Helical" evidence="1">
    <location>
        <begin position="51"/>
        <end position="79"/>
    </location>
</feature>
<feature type="transmembrane region" description="Helical" evidence="1">
    <location>
        <begin position="187"/>
        <end position="207"/>
    </location>
</feature>
<evidence type="ECO:0000313" key="4">
    <source>
        <dbReference type="Proteomes" id="UP001549019"/>
    </source>
</evidence>
<dbReference type="InterPro" id="IPR036938">
    <property type="entry name" value="PAP2/HPO_sf"/>
</dbReference>